<evidence type="ECO:0000313" key="1">
    <source>
        <dbReference type="EMBL" id="GAJ18493.1"/>
    </source>
</evidence>
<dbReference type="EMBL" id="BARW01043215">
    <property type="protein sequence ID" value="GAJ18493.1"/>
    <property type="molecule type" value="Genomic_DNA"/>
</dbReference>
<feature type="non-terminal residue" evidence="1">
    <location>
        <position position="40"/>
    </location>
</feature>
<reference evidence="1" key="1">
    <citation type="journal article" date="2014" name="Front. Microbiol.">
        <title>High frequency of phylogenetically diverse reductive dehalogenase-homologous genes in deep subseafloor sedimentary metagenomes.</title>
        <authorList>
            <person name="Kawai M."/>
            <person name="Futagami T."/>
            <person name="Toyoda A."/>
            <person name="Takaki Y."/>
            <person name="Nishi S."/>
            <person name="Hori S."/>
            <person name="Arai W."/>
            <person name="Tsubouchi T."/>
            <person name="Morono Y."/>
            <person name="Uchiyama I."/>
            <person name="Ito T."/>
            <person name="Fujiyama A."/>
            <person name="Inagaki F."/>
            <person name="Takami H."/>
        </authorList>
    </citation>
    <scope>NUCLEOTIDE SEQUENCE</scope>
    <source>
        <strain evidence="1">Expedition CK06-06</strain>
    </source>
</reference>
<gene>
    <name evidence="1" type="ORF">S12H4_63464</name>
</gene>
<protein>
    <submittedName>
        <fullName evidence="1">Uncharacterized protein</fullName>
    </submittedName>
</protein>
<sequence>LLILFPFFYLTSSILHLTSFLYSYPPGWSDDIVGGQVNTS</sequence>
<name>X1UM16_9ZZZZ</name>
<dbReference type="AlphaFoldDB" id="X1UM16"/>
<accession>X1UM16</accession>
<proteinExistence type="predicted"/>
<feature type="non-terminal residue" evidence="1">
    <location>
        <position position="1"/>
    </location>
</feature>
<comment type="caution">
    <text evidence="1">The sequence shown here is derived from an EMBL/GenBank/DDBJ whole genome shotgun (WGS) entry which is preliminary data.</text>
</comment>
<organism evidence="1">
    <name type="scientific">marine sediment metagenome</name>
    <dbReference type="NCBI Taxonomy" id="412755"/>
    <lineage>
        <taxon>unclassified sequences</taxon>
        <taxon>metagenomes</taxon>
        <taxon>ecological metagenomes</taxon>
    </lineage>
</organism>